<keyword evidence="3 9" id="KW-0698">rRNA processing</keyword>
<comment type="subcellular location">
    <subcellularLocation>
        <location evidence="9">Cytoplasm</location>
    </subcellularLocation>
</comment>
<comment type="cofactor">
    <cofactor evidence="9">
        <name>Zn(2+)</name>
        <dbReference type="ChEBI" id="CHEBI:29105"/>
    </cofactor>
    <text evidence="9">Binds 1 zinc ion.</text>
</comment>
<evidence type="ECO:0000256" key="8">
    <source>
        <dbReference type="ARBA" id="ARBA00022833"/>
    </source>
</evidence>
<feature type="binding site" evidence="9">
    <location>
        <position position="119"/>
    </location>
    <ligand>
        <name>Zn(2+)</name>
        <dbReference type="ChEBI" id="CHEBI:29105"/>
        <note>catalytic</note>
    </ligand>
</feature>
<keyword evidence="4 9" id="KW-0540">Nuclease</keyword>
<dbReference type="GO" id="GO:0004521">
    <property type="term" value="F:RNA endonuclease activity"/>
    <property type="evidence" value="ECO:0007669"/>
    <property type="project" value="UniProtKB-UniRule"/>
</dbReference>
<keyword evidence="7 9" id="KW-0378">Hydrolase</keyword>
<protein>
    <recommendedName>
        <fullName evidence="9">Endoribonuclease YbeY</fullName>
        <ecNumber evidence="9">3.1.-.-</ecNumber>
    </recommendedName>
</protein>
<dbReference type="InterPro" id="IPR002036">
    <property type="entry name" value="YbeY"/>
</dbReference>
<keyword evidence="9" id="KW-0963">Cytoplasm</keyword>
<dbReference type="EC" id="3.1.-.-" evidence="9"/>
<keyword evidence="5 9" id="KW-0479">Metal-binding</keyword>
<dbReference type="InterPro" id="IPR023091">
    <property type="entry name" value="MetalPrtase_cat_dom_sf_prd"/>
</dbReference>
<dbReference type="RefSeq" id="WP_007936575.1">
    <property type="nucleotide sequence ID" value="NZ_AKVJ01000031.1"/>
</dbReference>
<reference evidence="10 11" key="1">
    <citation type="journal article" date="2012" name="J. Bacteriol.">
        <title>Draft Genome Sequences for Two Metal-Reducing Pelosinus fermentans Strains Isolated from a Cr(VI)-Contaminated Site and for Type Strain R7.</title>
        <authorList>
            <person name="Brown S.D."/>
            <person name="Podar M."/>
            <person name="Klingeman D.M."/>
            <person name="Johnson C.M."/>
            <person name="Yang Z.K."/>
            <person name="Utturkar S.M."/>
            <person name="Land M.L."/>
            <person name="Mosher J.J."/>
            <person name="Hurt R.A.Jr."/>
            <person name="Phelps T.J."/>
            <person name="Palumbo A.V."/>
            <person name="Arkin A.P."/>
            <person name="Hazen T.C."/>
            <person name="Elias D.A."/>
        </authorList>
    </citation>
    <scope>NUCLEOTIDE SEQUENCE [LARGE SCALE GENOMIC DNA]</scope>
    <source>
        <strain evidence="10 11">B4</strain>
    </source>
</reference>
<evidence type="ECO:0000256" key="9">
    <source>
        <dbReference type="HAMAP-Rule" id="MF_00009"/>
    </source>
</evidence>
<comment type="similarity">
    <text evidence="1 9">Belongs to the endoribonuclease YbeY family.</text>
</comment>
<keyword evidence="6 9" id="KW-0255">Endonuclease</keyword>
<organism evidence="10 11">
    <name type="scientific">Pelosinus fermentans B4</name>
    <dbReference type="NCBI Taxonomy" id="1149862"/>
    <lineage>
        <taxon>Bacteria</taxon>
        <taxon>Bacillati</taxon>
        <taxon>Bacillota</taxon>
        <taxon>Negativicutes</taxon>
        <taxon>Selenomonadales</taxon>
        <taxon>Sporomusaceae</taxon>
        <taxon>Pelosinus</taxon>
    </lineage>
</organism>
<dbReference type="PROSITE" id="PS01306">
    <property type="entry name" value="UPF0054"/>
    <property type="match status" value="1"/>
</dbReference>
<evidence type="ECO:0000256" key="5">
    <source>
        <dbReference type="ARBA" id="ARBA00022723"/>
    </source>
</evidence>
<accession>I8RH78</accession>
<dbReference type="InterPro" id="IPR020549">
    <property type="entry name" value="YbeY_CS"/>
</dbReference>
<dbReference type="PANTHER" id="PTHR46986">
    <property type="entry name" value="ENDORIBONUCLEASE YBEY, CHLOROPLASTIC"/>
    <property type="match status" value="1"/>
</dbReference>
<dbReference type="EMBL" id="AKVJ01000031">
    <property type="protein sequence ID" value="EIW17215.1"/>
    <property type="molecule type" value="Genomic_DNA"/>
</dbReference>
<dbReference type="GO" id="GO:0006364">
    <property type="term" value="P:rRNA processing"/>
    <property type="evidence" value="ECO:0007669"/>
    <property type="project" value="UniProtKB-UniRule"/>
</dbReference>
<evidence type="ECO:0000256" key="4">
    <source>
        <dbReference type="ARBA" id="ARBA00022722"/>
    </source>
</evidence>
<keyword evidence="11" id="KW-1185">Reference proteome</keyword>
<dbReference type="GO" id="GO:0004222">
    <property type="term" value="F:metalloendopeptidase activity"/>
    <property type="evidence" value="ECO:0007669"/>
    <property type="project" value="InterPro"/>
</dbReference>
<dbReference type="PATRIC" id="fig|1149862.3.peg.3538"/>
<dbReference type="HAMAP" id="MF_00009">
    <property type="entry name" value="Endoribonucl_YbeY"/>
    <property type="match status" value="1"/>
</dbReference>
<dbReference type="Gene3D" id="3.40.390.30">
    <property type="entry name" value="Metalloproteases ('zincins'), catalytic domain"/>
    <property type="match status" value="1"/>
</dbReference>
<evidence type="ECO:0000256" key="6">
    <source>
        <dbReference type="ARBA" id="ARBA00022759"/>
    </source>
</evidence>
<evidence type="ECO:0000313" key="11">
    <source>
        <dbReference type="Proteomes" id="UP000004324"/>
    </source>
</evidence>
<feature type="binding site" evidence="9">
    <location>
        <position position="109"/>
    </location>
    <ligand>
        <name>Zn(2+)</name>
        <dbReference type="ChEBI" id="CHEBI:29105"/>
        <note>catalytic</note>
    </ligand>
</feature>
<dbReference type="SUPFAM" id="SSF55486">
    <property type="entry name" value="Metalloproteases ('zincins'), catalytic domain"/>
    <property type="match status" value="1"/>
</dbReference>
<dbReference type="GO" id="GO:0005737">
    <property type="term" value="C:cytoplasm"/>
    <property type="evidence" value="ECO:0007669"/>
    <property type="project" value="UniProtKB-SubCell"/>
</dbReference>
<dbReference type="Pfam" id="PF02130">
    <property type="entry name" value="YbeY"/>
    <property type="match status" value="1"/>
</dbReference>
<keyword evidence="2 9" id="KW-0690">Ribosome biogenesis</keyword>
<dbReference type="PANTHER" id="PTHR46986:SF1">
    <property type="entry name" value="ENDORIBONUCLEASE YBEY, CHLOROPLASTIC"/>
    <property type="match status" value="1"/>
</dbReference>
<name>I8RH78_9FIRM</name>
<sequence>MIVTLEMEQIVRSVLNKTAEVYGIKPHTEVSVVVADDDYIHQLNRQYRGKDCSTDVLSFALNEGEEPQIVNGPGEVLLGDIIISLETAARQAEEYGHSLERELAYLTTHGILHLLGYDHMTEDEKAEMRQEEEHILFLLGITRV</sequence>
<evidence type="ECO:0000256" key="1">
    <source>
        <dbReference type="ARBA" id="ARBA00010875"/>
    </source>
</evidence>
<gene>
    <name evidence="9" type="primary">ybeY</name>
    <name evidence="10" type="ORF">FB4_4571</name>
</gene>
<dbReference type="GO" id="GO:0008270">
    <property type="term" value="F:zinc ion binding"/>
    <property type="evidence" value="ECO:0007669"/>
    <property type="project" value="UniProtKB-UniRule"/>
</dbReference>
<evidence type="ECO:0000313" key="10">
    <source>
        <dbReference type="EMBL" id="EIW17215.1"/>
    </source>
</evidence>
<evidence type="ECO:0000256" key="7">
    <source>
        <dbReference type="ARBA" id="ARBA00022801"/>
    </source>
</evidence>
<dbReference type="AlphaFoldDB" id="I8RH78"/>
<evidence type="ECO:0000256" key="3">
    <source>
        <dbReference type="ARBA" id="ARBA00022552"/>
    </source>
</evidence>
<comment type="function">
    <text evidence="9">Single strand-specific metallo-endoribonuclease involved in late-stage 70S ribosome quality control and in maturation of the 3' terminus of the 16S rRNA.</text>
</comment>
<dbReference type="NCBIfam" id="TIGR00043">
    <property type="entry name" value="rRNA maturation RNase YbeY"/>
    <property type="match status" value="1"/>
</dbReference>
<feature type="binding site" evidence="9">
    <location>
        <position position="113"/>
    </location>
    <ligand>
        <name>Zn(2+)</name>
        <dbReference type="ChEBI" id="CHEBI:29105"/>
        <note>catalytic</note>
    </ligand>
</feature>
<evidence type="ECO:0000256" key="2">
    <source>
        <dbReference type="ARBA" id="ARBA00022517"/>
    </source>
</evidence>
<proteinExistence type="inferred from homology"/>
<dbReference type="Proteomes" id="UP000004324">
    <property type="component" value="Unassembled WGS sequence"/>
</dbReference>
<comment type="caution">
    <text evidence="10">The sequence shown here is derived from an EMBL/GenBank/DDBJ whole genome shotgun (WGS) entry which is preliminary data.</text>
</comment>
<keyword evidence="8 9" id="KW-0862">Zinc</keyword>